<feature type="compositionally biased region" description="Low complexity" evidence="1">
    <location>
        <begin position="49"/>
        <end position="65"/>
    </location>
</feature>
<evidence type="ECO:0000256" key="1">
    <source>
        <dbReference type="SAM" id="MobiDB-lite"/>
    </source>
</evidence>
<protein>
    <submittedName>
        <fullName evidence="2">Uncharacterized protein</fullName>
    </submittedName>
</protein>
<organism evidence="2 3">
    <name type="scientific">Pleurodeles waltl</name>
    <name type="common">Iberian ribbed newt</name>
    <dbReference type="NCBI Taxonomy" id="8319"/>
    <lineage>
        <taxon>Eukaryota</taxon>
        <taxon>Metazoa</taxon>
        <taxon>Chordata</taxon>
        <taxon>Craniata</taxon>
        <taxon>Vertebrata</taxon>
        <taxon>Euteleostomi</taxon>
        <taxon>Amphibia</taxon>
        <taxon>Batrachia</taxon>
        <taxon>Caudata</taxon>
        <taxon>Salamandroidea</taxon>
        <taxon>Salamandridae</taxon>
        <taxon>Pleurodelinae</taxon>
        <taxon>Pleurodeles</taxon>
    </lineage>
</organism>
<feature type="region of interest" description="Disordered" evidence="1">
    <location>
        <begin position="1"/>
        <end position="82"/>
    </location>
</feature>
<evidence type="ECO:0000313" key="3">
    <source>
        <dbReference type="Proteomes" id="UP001066276"/>
    </source>
</evidence>
<dbReference type="EMBL" id="JANPWB010000014">
    <property type="protein sequence ID" value="KAJ1098185.1"/>
    <property type="molecule type" value="Genomic_DNA"/>
</dbReference>
<feature type="region of interest" description="Disordered" evidence="1">
    <location>
        <begin position="246"/>
        <end position="266"/>
    </location>
</feature>
<proteinExistence type="predicted"/>
<dbReference type="Proteomes" id="UP001066276">
    <property type="component" value="Chromosome 10"/>
</dbReference>
<evidence type="ECO:0000313" key="2">
    <source>
        <dbReference type="EMBL" id="KAJ1098185.1"/>
    </source>
</evidence>
<gene>
    <name evidence="2" type="ORF">NDU88_003301</name>
</gene>
<feature type="compositionally biased region" description="Basic residues" evidence="1">
    <location>
        <begin position="18"/>
        <end position="35"/>
    </location>
</feature>
<name>A0AAV7M5T3_PLEWA</name>
<comment type="caution">
    <text evidence="2">The sequence shown here is derived from an EMBL/GenBank/DDBJ whole genome shotgun (WGS) entry which is preliminary data.</text>
</comment>
<keyword evidence="3" id="KW-1185">Reference proteome</keyword>
<sequence>MFKRGLSGTKANTGDRAAKKRKTPRGPRRPPRRKTTERGPMTGATLRIPASDAPAPPAAARDSGATGPPPHRIGTPSLPLPQDTQKAHLFRAACRRFPSSWQALARQALSACIRRSCPPGAGRDLPQEQQQEFRDPHARPRIQGEKDKKTHLLRAAKKCKRGRVFHRQAANACIGCPSRVSPGAAHALFPRGRAHCPEKAGQPGNGKELVRVLQGPESNADKHSRKTPDIAVLKKQTKKTVCLTSAARRGSSKRPQPQEIEKKNKKKQLLFDQTCTAYKTKQPGQAKRRAVRDSLQGDATCLHNTITVLTGDSPLGDATRVKTR</sequence>
<dbReference type="AlphaFoldDB" id="A0AAV7M5T3"/>
<accession>A0AAV7M5T3</accession>
<reference evidence="2" key="1">
    <citation type="journal article" date="2022" name="bioRxiv">
        <title>Sequencing and chromosome-scale assembly of the giantPleurodeles waltlgenome.</title>
        <authorList>
            <person name="Brown T."/>
            <person name="Elewa A."/>
            <person name="Iarovenko S."/>
            <person name="Subramanian E."/>
            <person name="Araus A.J."/>
            <person name="Petzold A."/>
            <person name="Susuki M."/>
            <person name="Suzuki K.-i.T."/>
            <person name="Hayashi T."/>
            <person name="Toyoda A."/>
            <person name="Oliveira C."/>
            <person name="Osipova E."/>
            <person name="Leigh N.D."/>
            <person name="Simon A."/>
            <person name="Yun M.H."/>
        </authorList>
    </citation>
    <scope>NUCLEOTIDE SEQUENCE</scope>
    <source>
        <strain evidence="2">20211129_DDA</strain>
        <tissue evidence="2">Liver</tissue>
    </source>
</reference>